<accession>A0A183F399</accession>
<keyword evidence="2" id="KW-1185">Reference proteome</keyword>
<dbReference type="AlphaFoldDB" id="A0A183F399"/>
<protein>
    <submittedName>
        <fullName evidence="3">PTS EIIA type-2 domain-containing protein</fullName>
    </submittedName>
</protein>
<evidence type="ECO:0000313" key="1">
    <source>
        <dbReference type="EMBL" id="VDO19024.1"/>
    </source>
</evidence>
<sequence>MIDYKIFECEIEPTREKDVEVPAKGGVVPSVVTCPLARDRQLRLFRKHLEQVYNVDRVLLWKMSHCTAQTQMIEILAGLRIVRQLEKAIQRRLFEHVSHSATISTGLPIAHGIGDRSPLFSDAIKADAFQIRQSSLLSRPELRSC</sequence>
<reference evidence="1 2" key="1">
    <citation type="submission" date="2018-11" db="EMBL/GenBank/DDBJ databases">
        <authorList>
            <consortium name="Pathogen Informatics"/>
        </authorList>
    </citation>
    <scope>NUCLEOTIDE SEQUENCE [LARGE SCALE GENOMIC DNA]</scope>
</reference>
<evidence type="ECO:0000313" key="3">
    <source>
        <dbReference type="WBParaSite" id="HPBE_0000064101-mRNA-1"/>
    </source>
</evidence>
<accession>A0A3P7U3Q3</accession>
<name>A0A183F399_HELPZ</name>
<evidence type="ECO:0000313" key="2">
    <source>
        <dbReference type="Proteomes" id="UP000050761"/>
    </source>
</evidence>
<gene>
    <name evidence="1" type="ORF">HPBE_LOCUS642</name>
</gene>
<dbReference type="OrthoDB" id="5838856at2759"/>
<dbReference type="WBParaSite" id="HPBE_0000064101-mRNA-1">
    <property type="protein sequence ID" value="HPBE_0000064101-mRNA-1"/>
    <property type="gene ID" value="HPBE_0000064101"/>
</dbReference>
<dbReference type="EMBL" id="UZAH01000498">
    <property type="protein sequence ID" value="VDO19024.1"/>
    <property type="molecule type" value="Genomic_DNA"/>
</dbReference>
<proteinExistence type="predicted"/>
<organism evidence="2 3">
    <name type="scientific">Heligmosomoides polygyrus</name>
    <name type="common">Parasitic roundworm</name>
    <dbReference type="NCBI Taxonomy" id="6339"/>
    <lineage>
        <taxon>Eukaryota</taxon>
        <taxon>Metazoa</taxon>
        <taxon>Ecdysozoa</taxon>
        <taxon>Nematoda</taxon>
        <taxon>Chromadorea</taxon>
        <taxon>Rhabditida</taxon>
        <taxon>Rhabditina</taxon>
        <taxon>Rhabditomorpha</taxon>
        <taxon>Strongyloidea</taxon>
        <taxon>Heligmosomidae</taxon>
        <taxon>Heligmosomoides</taxon>
    </lineage>
</organism>
<dbReference type="Proteomes" id="UP000050761">
    <property type="component" value="Unassembled WGS sequence"/>
</dbReference>
<reference evidence="3" key="2">
    <citation type="submission" date="2019-09" db="UniProtKB">
        <authorList>
            <consortium name="WormBaseParasite"/>
        </authorList>
    </citation>
    <scope>IDENTIFICATION</scope>
</reference>